<dbReference type="PROSITE" id="PS50977">
    <property type="entry name" value="HTH_TETR_2"/>
    <property type="match status" value="1"/>
</dbReference>
<evidence type="ECO:0000256" key="4">
    <source>
        <dbReference type="PROSITE-ProRule" id="PRU00335"/>
    </source>
</evidence>
<dbReference type="InterPro" id="IPR009057">
    <property type="entry name" value="Homeodomain-like_sf"/>
</dbReference>
<dbReference type="RefSeq" id="WP_123931532.1">
    <property type="nucleotide sequence ID" value="NZ_JBPSDP010000011.1"/>
</dbReference>
<dbReference type="Pfam" id="PF00440">
    <property type="entry name" value="TetR_N"/>
    <property type="match status" value="1"/>
</dbReference>
<gene>
    <name evidence="7" type="ORF">EF294_15280</name>
</gene>
<evidence type="ECO:0000256" key="1">
    <source>
        <dbReference type="ARBA" id="ARBA00023015"/>
    </source>
</evidence>
<feature type="region of interest" description="Disordered" evidence="5">
    <location>
        <begin position="1"/>
        <end position="23"/>
    </location>
</feature>
<evidence type="ECO:0000256" key="3">
    <source>
        <dbReference type="ARBA" id="ARBA00023163"/>
    </source>
</evidence>
<dbReference type="InterPro" id="IPR001647">
    <property type="entry name" value="HTH_TetR"/>
</dbReference>
<evidence type="ECO:0000256" key="2">
    <source>
        <dbReference type="ARBA" id="ARBA00023125"/>
    </source>
</evidence>
<dbReference type="PANTHER" id="PTHR30055">
    <property type="entry name" value="HTH-TYPE TRANSCRIPTIONAL REGULATOR RUTR"/>
    <property type="match status" value="1"/>
</dbReference>
<keyword evidence="8" id="KW-1185">Reference proteome</keyword>
<evidence type="ECO:0000259" key="6">
    <source>
        <dbReference type="PROSITE" id="PS50977"/>
    </source>
</evidence>
<dbReference type="InterPro" id="IPR050109">
    <property type="entry name" value="HTH-type_TetR-like_transc_reg"/>
</dbReference>
<feature type="DNA-binding region" description="H-T-H motif" evidence="4">
    <location>
        <begin position="46"/>
        <end position="65"/>
    </location>
</feature>
<keyword evidence="3" id="KW-0804">Transcription</keyword>
<evidence type="ECO:0000313" key="7">
    <source>
        <dbReference type="EMBL" id="RPA58530.1"/>
    </source>
</evidence>
<comment type="caution">
    <text evidence="7">The sequence shown here is derived from an EMBL/GenBank/DDBJ whole genome shotgun (WGS) entry which is preliminary data.</text>
</comment>
<name>A0A3N4GIR3_9ACTN</name>
<evidence type="ECO:0000313" key="8">
    <source>
        <dbReference type="Proteomes" id="UP000267536"/>
    </source>
</evidence>
<dbReference type="PRINTS" id="PR00455">
    <property type="entry name" value="HTHTETR"/>
</dbReference>
<dbReference type="EMBL" id="RKMH01000011">
    <property type="protein sequence ID" value="RPA58530.1"/>
    <property type="molecule type" value="Genomic_DNA"/>
</dbReference>
<accession>A0A3N4GIR3</accession>
<dbReference type="Gene3D" id="1.10.357.10">
    <property type="entry name" value="Tetracycline Repressor, domain 2"/>
    <property type="match status" value="1"/>
</dbReference>
<dbReference type="GO" id="GO:0003700">
    <property type="term" value="F:DNA-binding transcription factor activity"/>
    <property type="evidence" value="ECO:0007669"/>
    <property type="project" value="TreeGrafter"/>
</dbReference>
<dbReference type="PANTHER" id="PTHR30055:SF220">
    <property type="entry name" value="TETR-FAMILY REGULATORY PROTEIN"/>
    <property type="match status" value="1"/>
</dbReference>
<keyword evidence="2 4" id="KW-0238">DNA-binding</keyword>
<protein>
    <submittedName>
        <fullName evidence="7">TetR/AcrR family transcriptional regulator</fullName>
    </submittedName>
</protein>
<feature type="domain" description="HTH tetR-type" evidence="6">
    <location>
        <begin position="23"/>
        <end position="83"/>
    </location>
</feature>
<evidence type="ECO:0000256" key="5">
    <source>
        <dbReference type="SAM" id="MobiDB-lite"/>
    </source>
</evidence>
<dbReference type="SUPFAM" id="SSF46689">
    <property type="entry name" value="Homeodomain-like"/>
    <property type="match status" value="1"/>
</dbReference>
<dbReference type="SUPFAM" id="SSF48498">
    <property type="entry name" value="Tetracyclin repressor-like, C-terminal domain"/>
    <property type="match status" value="1"/>
</dbReference>
<dbReference type="InterPro" id="IPR025996">
    <property type="entry name" value="MT1864/Rv1816-like_C"/>
</dbReference>
<dbReference type="Proteomes" id="UP000267536">
    <property type="component" value="Unassembled WGS sequence"/>
</dbReference>
<dbReference type="Pfam" id="PF13305">
    <property type="entry name" value="TetR_C_33"/>
    <property type="match status" value="1"/>
</dbReference>
<keyword evidence="1" id="KW-0805">Transcription regulation</keyword>
<proteinExistence type="predicted"/>
<reference evidence="7 8" key="1">
    <citation type="submission" date="2018-11" db="EMBL/GenBank/DDBJ databases">
        <title>Draft genome sequence of Gordonia sp. RS15-1S isolated from rice stems.</title>
        <authorList>
            <person name="Muangham S."/>
        </authorList>
    </citation>
    <scope>NUCLEOTIDE SEQUENCE [LARGE SCALE GENOMIC DNA]</scope>
    <source>
        <strain evidence="7 8">RS15-1S</strain>
    </source>
</reference>
<dbReference type="InterPro" id="IPR036271">
    <property type="entry name" value="Tet_transcr_reg_TetR-rel_C_sf"/>
</dbReference>
<feature type="compositionally biased region" description="Polar residues" evidence="5">
    <location>
        <begin position="1"/>
        <end position="20"/>
    </location>
</feature>
<dbReference type="AlphaFoldDB" id="A0A3N4GIR3"/>
<organism evidence="7 8">
    <name type="scientific">Gordonia oryzae</name>
    <dbReference type="NCBI Taxonomy" id="2487349"/>
    <lineage>
        <taxon>Bacteria</taxon>
        <taxon>Bacillati</taxon>
        <taxon>Actinomycetota</taxon>
        <taxon>Actinomycetes</taxon>
        <taxon>Mycobacteriales</taxon>
        <taxon>Gordoniaceae</taxon>
        <taxon>Gordonia</taxon>
    </lineage>
</organism>
<dbReference type="OrthoDB" id="8222629at2"/>
<sequence>MSSPSTPGSMTRASSPQRRTPATEVRANLIRAGRRILETDGVVGLTVRAVAKAAGVAPMGVYNHFDGKEGLLDALVSDAFVELGRVVATTEADATERLVHSGRAYRQFALDYPMLYALMFSADCDPATEAATSAFDALADVIRYGQVAGVIRVGDPQELAMQVWSCVHGTVSLELADAGPPVIDPAQNYSAVIALIARGLRP</sequence>
<dbReference type="GO" id="GO:0000976">
    <property type="term" value="F:transcription cis-regulatory region binding"/>
    <property type="evidence" value="ECO:0007669"/>
    <property type="project" value="TreeGrafter"/>
</dbReference>